<organism evidence="1 2">
    <name type="scientific">Puniceibacterium antarcticum</name>
    <dbReference type="NCBI Taxonomy" id="1206336"/>
    <lineage>
        <taxon>Bacteria</taxon>
        <taxon>Pseudomonadati</taxon>
        <taxon>Pseudomonadota</taxon>
        <taxon>Alphaproteobacteria</taxon>
        <taxon>Rhodobacterales</taxon>
        <taxon>Paracoccaceae</taxon>
        <taxon>Puniceibacterium</taxon>
    </lineage>
</organism>
<protein>
    <submittedName>
        <fullName evidence="1">Transposase</fullName>
    </submittedName>
</protein>
<keyword evidence="2" id="KW-1185">Reference proteome</keyword>
<evidence type="ECO:0000313" key="2">
    <source>
        <dbReference type="Proteomes" id="UP000231259"/>
    </source>
</evidence>
<reference evidence="1 2" key="1">
    <citation type="submission" date="2013-09" db="EMBL/GenBank/DDBJ databases">
        <title>Genome sequencing of Phaeobacter antarcticus sp. nov. SM1211.</title>
        <authorList>
            <person name="Zhang X.-Y."/>
            <person name="Liu C."/>
            <person name="Chen X.-L."/>
            <person name="Xie B.-B."/>
            <person name="Qin Q.-L."/>
            <person name="Rong J.-C."/>
            <person name="Zhang Y.-Z."/>
        </authorList>
    </citation>
    <scope>NUCLEOTIDE SEQUENCE [LARGE SCALE GENOMIC DNA]</scope>
    <source>
        <strain evidence="1 2">SM1211</strain>
    </source>
</reference>
<evidence type="ECO:0000313" key="1">
    <source>
        <dbReference type="EMBL" id="PIL22242.1"/>
    </source>
</evidence>
<dbReference type="AlphaFoldDB" id="A0A2G8RL55"/>
<gene>
    <name evidence="1" type="ORF">P775_00255</name>
</gene>
<sequence length="40" mass="4528">MIGPKLKARSFANHQTEAKIGARVLNRRTKLGHPNFERIA</sequence>
<proteinExistence type="predicted"/>
<dbReference type="Proteomes" id="UP000231259">
    <property type="component" value="Unassembled WGS sequence"/>
</dbReference>
<comment type="caution">
    <text evidence="1">The sequence shown here is derived from an EMBL/GenBank/DDBJ whole genome shotgun (WGS) entry which is preliminary data.</text>
</comment>
<dbReference type="EMBL" id="AWWI01000007">
    <property type="protein sequence ID" value="PIL22242.1"/>
    <property type="molecule type" value="Genomic_DNA"/>
</dbReference>
<name>A0A2G8RL55_9RHOB</name>
<accession>A0A2G8RL55</accession>